<keyword evidence="1" id="KW-1133">Transmembrane helix</keyword>
<protein>
    <submittedName>
        <fullName evidence="2">Uncharacterized protein</fullName>
    </submittedName>
</protein>
<feature type="non-terminal residue" evidence="2">
    <location>
        <position position="139"/>
    </location>
</feature>
<organism evidence="2 3">
    <name type="scientific">Leptidea sinapis</name>
    <dbReference type="NCBI Taxonomy" id="189913"/>
    <lineage>
        <taxon>Eukaryota</taxon>
        <taxon>Metazoa</taxon>
        <taxon>Ecdysozoa</taxon>
        <taxon>Arthropoda</taxon>
        <taxon>Hexapoda</taxon>
        <taxon>Insecta</taxon>
        <taxon>Pterygota</taxon>
        <taxon>Neoptera</taxon>
        <taxon>Endopterygota</taxon>
        <taxon>Lepidoptera</taxon>
        <taxon>Glossata</taxon>
        <taxon>Ditrysia</taxon>
        <taxon>Papilionoidea</taxon>
        <taxon>Pieridae</taxon>
        <taxon>Dismorphiinae</taxon>
        <taxon>Leptidea</taxon>
    </lineage>
</organism>
<keyword evidence="3" id="KW-1185">Reference proteome</keyword>
<dbReference type="Proteomes" id="UP000324832">
    <property type="component" value="Unassembled WGS sequence"/>
</dbReference>
<accession>A0A5E4PVG9</accession>
<name>A0A5E4PVG9_9NEOP</name>
<evidence type="ECO:0000313" key="2">
    <source>
        <dbReference type="EMBL" id="VVC89022.1"/>
    </source>
</evidence>
<feature type="transmembrane region" description="Helical" evidence="1">
    <location>
        <begin position="6"/>
        <end position="27"/>
    </location>
</feature>
<keyword evidence="1" id="KW-0472">Membrane</keyword>
<gene>
    <name evidence="2" type="ORF">LSINAPIS_LOCUS2253</name>
</gene>
<keyword evidence="1" id="KW-0812">Transmembrane</keyword>
<dbReference type="EMBL" id="FZQP02000448">
    <property type="protein sequence ID" value="VVC89022.1"/>
    <property type="molecule type" value="Genomic_DNA"/>
</dbReference>
<evidence type="ECO:0000256" key="1">
    <source>
        <dbReference type="SAM" id="Phobius"/>
    </source>
</evidence>
<evidence type="ECO:0000313" key="3">
    <source>
        <dbReference type="Proteomes" id="UP000324832"/>
    </source>
</evidence>
<sequence length="139" mass="16194">MPRSKGVMHIIMDLAIVFAVIVVAGHISTSFWEKHMLQHEILSMKASLNTLKRTIHNIGTAYDDLHRELHYLVEVESNGFDQTRKPSLDRRKQHDINILTAFREKDLNLRNTSKNEKGCMINNFRTMSTNIIYDEKNQN</sequence>
<reference evidence="2 3" key="1">
    <citation type="submission" date="2017-07" db="EMBL/GenBank/DDBJ databases">
        <authorList>
            <person name="Talla V."/>
            <person name="Backstrom N."/>
        </authorList>
    </citation>
    <scope>NUCLEOTIDE SEQUENCE [LARGE SCALE GENOMIC DNA]</scope>
</reference>
<dbReference type="AlphaFoldDB" id="A0A5E4PVG9"/>
<proteinExistence type="predicted"/>